<feature type="repeat" description="ARM" evidence="1">
    <location>
        <begin position="349"/>
        <end position="395"/>
    </location>
</feature>
<dbReference type="GO" id="GO:0019894">
    <property type="term" value="F:kinesin binding"/>
    <property type="evidence" value="ECO:0007669"/>
    <property type="project" value="InterPro"/>
</dbReference>
<comment type="caution">
    <text evidence="3">The sequence shown here is derived from an EMBL/GenBank/DDBJ whole genome shotgun (WGS) entry which is preliminary data.</text>
</comment>
<dbReference type="PANTHER" id="PTHR15605:SF2">
    <property type="entry name" value="KINESIN-ASSOCIATED PROTEIN 3"/>
    <property type="match status" value="1"/>
</dbReference>
<dbReference type="InterPro" id="IPR000225">
    <property type="entry name" value="Armadillo"/>
</dbReference>
<dbReference type="GO" id="GO:0007018">
    <property type="term" value="P:microtubule-based movement"/>
    <property type="evidence" value="ECO:0007669"/>
    <property type="project" value="TreeGrafter"/>
</dbReference>
<dbReference type="InterPro" id="IPR016024">
    <property type="entry name" value="ARM-type_fold"/>
</dbReference>
<organism evidence="3 4">
    <name type="scientific">Chrysochromulina tobinii</name>
    <dbReference type="NCBI Taxonomy" id="1460289"/>
    <lineage>
        <taxon>Eukaryota</taxon>
        <taxon>Haptista</taxon>
        <taxon>Haptophyta</taxon>
        <taxon>Prymnesiophyceae</taxon>
        <taxon>Prymnesiales</taxon>
        <taxon>Chrysochromulinaceae</taxon>
        <taxon>Chrysochromulina</taxon>
    </lineage>
</organism>
<dbReference type="GO" id="GO:0044782">
    <property type="term" value="P:cilium organization"/>
    <property type="evidence" value="ECO:0007669"/>
    <property type="project" value="TreeGrafter"/>
</dbReference>
<gene>
    <name evidence="3" type="ORF">Ctob_001504</name>
</gene>
<reference evidence="4" key="1">
    <citation type="journal article" date="2015" name="PLoS Genet.">
        <title>Genome Sequence and Transcriptome Analyses of Chrysochromulina tobin: Metabolic Tools for Enhanced Algal Fitness in the Prominent Order Prymnesiales (Haptophyceae).</title>
        <authorList>
            <person name="Hovde B.T."/>
            <person name="Deodato C.R."/>
            <person name="Hunsperger H.M."/>
            <person name="Ryken S.A."/>
            <person name="Yost W."/>
            <person name="Jha R.K."/>
            <person name="Patterson J."/>
            <person name="Monnat R.J. Jr."/>
            <person name="Barlow S.B."/>
            <person name="Starkenburg S.R."/>
            <person name="Cattolico R.A."/>
        </authorList>
    </citation>
    <scope>NUCLEOTIDE SEQUENCE</scope>
    <source>
        <strain evidence="4">CCMP291</strain>
    </source>
</reference>
<dbReference type="SUPFAM" id="SSF48371">
    <property type="entry name" value="ARM repeat"/>
    <property type="match status" value="1"/>
</dbReference>
<dbReference type="PROSITE" id="PS50176">
    <property type="entry name" value="ARM_REPEAT"/>
    <property type="match status" value="1"/>
</dbReference>
<dbReference type="Gene3D" id="1.25.10.10">
    <property type="entry name" value="Leucine-rich Repeat Variant"/>
    <property type="match status" value="1"/>
</dbReference>
<dbReference type="EMBL" id="JWZX01002769">
    <property type="protein sequence ID" value="KOO27064.1"/>
    <property type="molecule type" value="Genomic_DNA"/>
</dbReference>
<evidence type="ECO:0000313" key="4">
    <source>
        <dbReference type="Proteomes" id="UP000037460"/>
    </source>
</evidence>
<feature type="region of interest" description="Disordered" evidence="2">
    <location>
        <begin position="102"/>
        <end position="136"/>
    </location>
</feature>
<dbReference type="InterPro" id="IPR008658">
    <property type="entry name" value="KAP3"/>
</dbReference>
<feature type="region of interest" description="Disordered" evidence="2">
    <location>
        <begin position="794"/>
        <end position="817"/>
    </location>
</feature>
<sequence>MESEARYMRRKVKAGLIEADHEECAIVVHYEVEATVLGELGEPIVAERQENTKRIKLKTLSENTNIPRLAEEILEKCKLIHASKLSQVEQLLQELVAEQGRKDRGGSSAAAGGKKRGKGEKKAGKSADGDAEEKPSLDKLDQYMEAMYEEPEAATKATYNILQLARTAENLEPLLENEALLGLLARLLQEEGPKSMDLSVNILYILYSFSNFSQFHQLLSQARVGANVLEVVEREAKRSRLRELEQAKAEKEGRPVHADPLEEKKDRLKIRKQEKLLYVCFHVLLNLAEEPEVERKMTKRGIVGLLTAMLGRKQNTELLVLSLLFLMKLAIFKENLPSLREKPSKAEKGALPALIMALTAFVPHQQEALLATALRLLFNLSFDQQLRAAIVSSQAGLLPKLATLLRSTKGRNQQPLVLRLLYNLSAEPYARKAIGETEAPKQIVKQVLACGEPQLPLELAALAINVAADEASAKAMAADGTPIQQLVDRLYQSRDPHLIKFLRNLVLHPGVGAHLLPFLADLIALAQQVDAPETLVELLGIVGSLPLHEVREFPELARRYSLLDFLARYLTPGFTDDDVLLEVVVVIGQAAMHPRIAAQLAQSRILTSLYTLITEKQEDDEIVLQILYAFFHLLQAPEPRYALLQQTQLVIYLLDLLLDKCEAVRRMANLCLDVVIETDETWAPQIRQRKFQMHNKEWLEVVDEDEAEEYQDAVALNNAMASLHMNQPLDAAALDDAGYADEAGYGGAYGDSGLDGADFGAGGDGYGADAVGARGGYSAYGGADPYGSEYGAGLEAYGQDTDQDTDLYGAVDVVERP</sequence>
<dbReference type="PANTHER" id="PTHR15605">
    <property type="entry name" value="KINESIN-ASSOCIATED PROTEINS"/>
    <property type="match status" value="1"/>
</dbReference>
<dbReference type="OrthoDB" id="10265679at2759"/>
<dbReference type="Proteomes" id="UP000037460">
    <property type="component" value="Unassembled WGS sequence"/>
</dbReference>
<name>A0A0M0JKG8_9EUKA</name>
<dbReference type="Pfam" id="PF05804">
    <property type="entry name" value="KAP"/>
    <property type="match status" value="1"/>
</dbReference>
<dbReference type="GO" id="GO:0005930">
    <property type="term" value="C:axoneme"/>
    <property type="evidence" value="ECO:0007669"/>
    <property type="project" value="TreeGrafter"/>
</dbReference>
<dbReference type="GO" id="GO:0035869">
    <property type="term" value="C:ciliary transition zone"/>
    <property type="evidence" value="ECO:0007669"/>
    <property type="project" value="TreeGrafter"/>
</dbReference>
<evidence type="ECO:0000313" key="3">
    <source>
        <dbReference type="EMBL" id="KOO27064.1"/>
    </source>
</evidence>
<dbReference type="AlphaFoldDB" id="A0A0M0JKG8"/>
<proteinExistence type="predicted"/>
<accession>A0A0M0JKG8</accession>
<protein>
    <submittedName>
        <fullName evidence="3">Kinesin-associated protein 3</fullName>
    </submittedName>
</protein>
<dbReference type="SMART" id="SM01297">
    <property type="entry name" value="KAP"/>
    <property type="match status" value="1"/>
</dbReference>
<evidence type="ECO:0000256" key="1">
    <source>
        <dbReference type="PROSITE-ProRule" id="PRU00259"/>
    </source>
</evidence>
<evidence type="ECO:0000256" key="2">
    <source>
        <dbReference type="SAM" id="MobiDB-lite"/>
    </source>
</evidence>
<dbReference type="InterPro" id="IPR011989">
    <property type="entry name" value="ARM-like"/>
</dbReference>
<keyword evidence="4" id="KW-1185">Reference proteome</keyword>
<feature type="compositionally biased region" description="Basic and acidic residues" evidence="2">
    <location>
        <begin position="120"/>
        <end position="136"/>
    </location>
</feature>
<dbReference type="GO" id="GO:0016939">
    <property type="term" value="C:kinesin II complex"/>
    <property type="evidence" value="ECO:0007669"/>
    <property type="project" value="TreeGrafter"/>
</dbReference>